<evidence type="ECO:0000256" key="3">
    <source>
        <dbReference type="ARBA" id="ARBA00012438"/>
    </source>
</evidence>
<accession>A0A9P7V5I2</accession>
<evidence type="ECO:0000256" key="7">
    <source>
        <dbReference type="ARBA" id="ARBA00022741"/>
    </source>
</evidence>
<dbReference type="RefSeq" id="XP_043047209.1">
    <property type="nucleotide sequence ID" value="XM_043193673.1"/>
</dbReference>
<keyword evidence="21" id="KW-1185">Reference proteome</keyword>
<dbReference type="InterPro" id="IPR004358">
    <property type="entry name" value="Sig_transdc_His_kin-like_C"/>
</dbReference>
<comment type="catalytic activity">
    <reaction evidence="1">
        <text>ATP + protein L-histidine = ADP + protein N-phospho-L-histidine.</text>
        <dbReference type="EC" id="2.7.13.3"/>
    </reaction>
</comment>
<dbReference type="FunFam" id="1.10.287.130:FF:000004">
    <property type="entry name" value="Ethylene receptor 1"/>
    <property type="match status" value="1"/>
</dbReference>
<dbReference type="InterPro" id="IPR003660">
    <property type="entry name" value="HAMP_dom"/>
</dbReference>
<dbReference type="SMART" id="SM00387">
    <property type="entry name" value="HATPase_c"/>
    <property type="match status" value="1"/>
</dbReference>
<feature type="domain" description="HAMP" evidence="19">
    <location>
        <begin position="514"/>
        <end position="537"/>
    </location>
</feature>
<evidence type="ECO:0000256" key="10">
    <source>
        <dbReference type="ARBA" id="ARBA00022989"/>
    </source>
</evidence>
<dbReference type="PANTHER" id="PTHR43047">
    <property type="entry name" value="TWO-COMPONENT HISTIDINE PROTEIN KINASE"/>
    <property type="match status" value="1"/>
</dbReference>
<dbReference type="SUPFAM" id="SSF52172">
    <property type="entry name" value="CheY-like"/>
    <property type="match status" value="1"/>
</dbReference>
<dbReference type="InterPro" id="IPR003661">
    <property type="entry name" value="HisK_dim/P_dom"/>
</dbReference>
<dbReference type="EMBL" id="JAHMUF010000025">
    <property type="protein sequence ID" value="KAG7191657.1"/>
    <property type="molecule type" value="Genomic_DNA"/>
</dbReference>
<dbReference type="GO" id="GO:1900445">
    <property type="term" value="P:positive regulation of filamentous growth of a population of unicellular organisms in response to biotic stimulus"/>
    <property type="evidence" value="ECO:0007669"/>
    <property type="project" value="UniProtKB-ARBA"/>
</dbReference>
<dbReference type="Pfam" id="PF02518">
    <property type="entry name" value="HATPase_c"/>
    <property type="match status" value="1"/>
</dbReference>
<evidence type="ECO:0000259" key="18">
    <source>
        <dbReference type="PROSITE" id="PS50110"/>
    </source>
</evidence>
<feature type="region of interest" description="Disordered" evidence="15">
    <location>
        <begin position="1058"/>
        <end position="1080"/>
    </location>
</feature>
<feature type="compositionally biased region" description="Low complexity" evidence="15">
    <location>
        <begin position="892"/>
        <end position="907"/>
    </location>
</feature>
<evidence type="ECO:0000256" key="9">
    <source>
        <dbReference type="ARBA" id="ARBA00022840"/>
    </source>
</evidence>
<organism evidence="20 21">
    <name type="scientific">Scheffersomyces spartinae</name>
    <dbReference type="NCBI Taxonomy" id="45513"/>
    <lineage>
        <taxon>Eukaryota</taxon>
        <taxon>Fungi</taxon>
        <taxon>Dikarya</taxon>
        <taxon>Ascomycota</taxon>
        <taxon>Saccharomycotina</taxon>
        <taxon>Pichiomycetes</taxon>
        <taxon>Debaryomycetaceae</taxon>
        <taxon>Scheffersomyces</taxon>
    </lineage>
</organism>
<dbReference type="GO" id="GO:0007234">
    <property type="term" value="P:osmosensory signaling via phosphorelay pathway"/>
    <property type="evidence" value="ECO:0007669"/>
    <property type="project" value="UniProtKB-ARBA"/>
</dbReference>
<evidence type="ECO:0000256" key="11">
    <source>
        <dbReference type="ARBA" id="ARBA00023012"/>
    </source>
</evidence>
<evidence type="ECO:0000256" key="2">
    <source>
        <dbReference type="ARBA" id="ARBA00004370"/>
    </source>
</evidence>
<dbReference type="GeneID" id="66116300"/>
<dbReference type="FunFam" id="3.40.50.2300:FF:000289">
    <property type="entry name" value="Osmosensing histidine protein kinase SLN1"/>
    <property type="match status" value="1"/>
</dbReference>
<proteinExistence type="predicted"/>
<keyword evidence="10 16" id="KW-1133">Transmembrane helix</keyword>
<reference evidence="20" key="1">
    <citation type="submission" date="2021-03" db="EMBL/GenBank/DDBJ databases">
        <authorList>
            <person name="Palmer J.M."/>
        </authorList>
    </citation>
    <scope>NUCLEOTIDE SEQUENCE</scope>
    <source>
        <strain evidence="20">ARV_011</strain>
    </source>
</reference>
<keyword evidence="12 16" id="KW-0472">Membrane</keyword>
<dbReference type="GO" id="GO:0005524">
    <property type="term" value="F:ATP binding"/>
    <property type="evidence" value="ECO:0007669"/>
    <property type="project" value="UniProtKB-KW"/>
</dbReference>
<sequence>MRTERLQVIAQLKTIQLQQALQAYYNLGYFLLNRYEITLALTSYKAGNTSVEVFEGAQRTLFQYVDSLDFVAGARLYDLGLNLVVNATSNTTLLSDPTKDYLYPIRKNISISNILPDDDYFVTGPVANSSVIDSAYFLGLTLPVFSNSSIIISKPSILGYLTIICNIYSIQYAVNGSINFSTDTASSSSSTSSLSLPSSNLNDFSVIAVQAVYNQNSDVNSGLYGFRTVIPDIENVLEPNTVYSINTSSAVKEALSRPSGSAADVQLYSGRGIAIGFQSLAVDSVKNWTIIVMQSRSSFLGPFRKLRSIIIGVSVGIGAFICLLTFPLAYYFIRPITKLKEATESITRSKKKEKQIPSPPYSRTLYPWFYRKQKVSEDEDGSLQTLLQRMPDNTTASNGLSFSARKDTGAGAGASNGNVDIGQPLTARDMTVAAPSKRQLPMISKVKRQSKGTAYPPIVEKTAIEDNNNIGDEEEQIGLNNFSMKRDSIHSELTSGYSTAIRLPQRIVNSKKFFKDELTELTDAFNIMIEELDKQYTHLEDRVKLRTKELEASKIEAEAANEAKTVFIANISHELRTPLNGILGMTSIAMDEEDQSKIQDSLKLIHRSGELLLHILTELLTYSKNTLNRSKLETSNFQILEVAYQVKSIFSKLAVDQKVNFKILLEPRILRKMILYGDSNRLIQIVMNLVSNSLKFTPVNGSVDVSFKLLGEYDHQKSKACDYEQVYVLRNPFDETKLNTMKGEVDNTTNESTLQSSASDYFQFKHTGTTNIREQQGAPDKSHTTGASTNHHTTTGIKVGKIEEINESMDYDASDTVSVVTLSTQAYENNIFESQFTRHKALPPTPVDSTSTVEDISPPKGGLLHPDDPHSSPLGGHNNTSNSDEVHVYAKSPRGTGSGSSPSITRPNNTRANTESSYIGHNELIKNKKTFKMRNFYKPKVWVLQIEVRDTGSGIEPALQEKVFEPFVQGDQTLSRSYGGTGLGLSICRQLAKMMRGSLTLKSSLGVGSTFTLRIPIPQSGEIIVPEADLDEFCEDEFNPGSKMNRRVTFADLAGQMASSTDQTNNNKNHNNHNRTSDSTVATNALNSPLISTPTSESALVLSGNESSDSNALKPPLFERSSTGTASVNNNSNSSNNNDALLENLSHIRILVAEDNLVNQEVIKRMLKLEGFTDLTMACNGAEAIELIKLSGEQGTHYDIVFMDVQMPKVDGLTATKMIRSNLQFKGPIIALTAFADESNVKECLSSGMDGFLSKPIKRTNIRKIIIEFSPSLLRDYGTKTT</sequence>
<dbReference type="GO" id="GO:0005886">
    <property type="term" value="C:plasma membrane"/>
    <property type="evidence" value="ECO:0007669"/>
    <property type="project" value="UniProtKB-ARBA"/>
</dbReference>
<evidence type="ECO:0000256" key="13">
    <source>
        <dbReference type="ARBA" id="ARBA00023180"/>
    </source>
</evidence>
<keyword evidence="9" id="KW-0067">ATP-binding</keyword>
<evidence type="ECO:0000256" key="4">
    <source>
        <dbReference type="ARBA" id="ARBA00022553"/>
    </source>
</evidence>
<feature type="compositionally biased region" description="Polar residues" evidence="15">
    <location>
        <begin position="392"/>
        <end position="401"/>
    </location>
</feature>
<feature type="region of interest" description="Disordered" evidence="15">
    <location>
        <begin position="392"/>
        <end position="422"/>
    </location>
</feature>
<dbReference type="SUPFAM" id="SSF47384">
    <property type="entry name" value="Homodimeric domain of signal transducing histidine kinase"/>
    <property type="match status" value="1"/>
</dbReference>
<keyword evidence="6 16" id="KW-0812">Transmembrane</keyword>
<dbReference type="Gene3D" id="3.40.50.2300">
    <property type="match status" value="1"/>
</dbReference>
<dbReference type="PROSITE" id="PS50885">
    <property type="entry name" value="HAMP"/>
    <property type="match status" value="1"/>
</dbReference>
<dbReference type="GO" id="GO:0000155">
    <property type="term" value="F:phosphorelay sensor kinase activity"/>
    <property type="evidence" value="ECO:0007669"/>
    <property type="project" value="InterPro"/>
</dbReference>
<evidence type="ECO:0000256" key="8">
    <source>
        <dbReference type="ARBA" id="ARBA00022777"/>
    </source>
</evidence>
<keyword evidence="8 20" id="KW-0418">Kinase</keyword>
<keyword evidence="4 14" id="KW-0597">Phosphoprotein</keyword>
<evidence type="ECO:0000256" key="1">
    <source>
        <dbReference type="ARBA" id="ARBA00000085"/>
    </source>
</evidence>
<dbReference type="InterPro" id="IPR001789">
    <property type="entry name" value="Sig_transdc_resp-reg_receiver"/>
</dbReference>
<evidence type="ECO:0000259" key="19">
    <source>
        <dbReference type="PROSITE" id="PS50885"/>
    </source>
</evidence>
<evidence type="ECO:0000256" key="12">
    <source>
        <dbReference type="ARBA" id="ARBA00023136"/>
    </source>
</evidence>
<dbReference type="SMART" id="SM00388">
    <property type="entry name" value="HisKA"/>
    <property type="match status" value="1"/>
</dbReference>
<gene>
    <name evidence="20" type="primary">SLN1</name>
    <name evidence="20" type="ORF">KQ657_002926</name>
</gene>
<feature type="compositionally biased region" description="Polar residues" evidence="15">
    <location>
        <begin position="1097"/>
        <end position="1111"/>
    </location>
</feature>
<feature type="region of interest" description="Disordered" evidence="15">
    <location>
        <begin position="1097"/>
        <end position="1135"/>
    </location>
</feature>
<evidence type="ECO:0000256" key="15">
    <source>
        <dbReference type="SAM" id="MobiDB-lite"/>
    </source>
</evidence>
<dbReference type="EC" id="2.7.13.3" evidence="3"/>
<dbReference type="CDD" id="cd00082">
    <property type="entry name" value="HisKA"/>
    <property type="match status" value="1"/>
</dbReference>
<evidence type="ECO:0000313" key="21">
    <source>
        <dbReference type="Proteomes" id="UP000790833"/>
    </source>
</evidence>
<dbReference type="Pfam" id="PF00072">
    <property type="entry name" value="Response_reg"/>
    <property type="match status" value="1"/>
</dbReference>
<dbReference type="SMART" id="SM00448">
    <property type="entry name" value="REC"/>
    <property type="match status" value="1"/>
</dbReference>
<feature type="region of interest" description="Disordered" evidence="15">
    <location>
        <begin position="771"/>
        <end position="797"/>
    </location>
</feature>
<keyword evidence="5" id="KW-0808">Transferase</keyword>
<dbReference type="Pfam" id="PF00512">
    <property type="entry name" value="HisKA"/>
    <property type="match status" value="1"/>
</dbReference>
<dbReference type="Gene3D" id="3.30.565.10">
    <property type="entry name" value="Histidine kinase-like ATPase, C-terminal domain"/>
    <property type="match status" value="2"/>
</dbReference>
<feature type="region of interest" description="Disordered" evidence="15">
    <location>
        <begin position="838"/>
        <end position="915"/>
    </location>
</feature>
<dbReference type="InterPro" id="IPR011006">
    <property type="entry name" value="CheY-like_superfamily"/>
</dbReference>
<comment type="caution">
    <text evidence="20">The sequence shown here is derived from an EMBL/GenBank/DDBJ whole genome shotgun (WGS) entry which is preliminary data.</text>
</comment>
<protein>
    <recommendedName>
        <fullName evidence="3">histidine kinase</fullName>
        <ecNumber evidence="3">2.7.13.3</ecNumber>
    </recommendedName>
</protein>
<evidence type="ECO:0000256" key="5">
    <source>
        <dbReference type="ARBA" id="ARBA00022679"/>
    </source>
</evidence>
<dbReference type="PROSITE" id="PS50110">
    <property type="entry name" value="RESPONSE_REGULATORY"/>
    <property type="match status" value="1"/>
</dbReference>
<dbReference type="CDD" id="cd17546">
    <property type="entry name" value="REC_hyHK_CKI1_RcsC-like"/>
    <property type="match status" value="1"/>
</dbReference>
<feature type="compositionally biased region" description="Low complexity" evidence="15">
    <location>
        <begin position="784"/>
        <end position="796"/>
    </location>
</feature>
<feature type="transmembrane region" description="Helical" evidence="16">
    <location>
        <begin position="309"/>
        <end position="333"/>
    </location>
</feature>
<dbReference type="SUPFAM" id="SSF55874">
    <property type="entry name" value="ATPase domain of HSP90 chaperone/DNA topoisomerase II/histidine kinase"/>
    <property type="match status" value="2"/>
</dbReference>
<feature type="domain" description="Response regulatory" evidence="18">
    <location>
        <begin position="1149"/>
        <end position="1270"/>
    </location>
</feature>
<evidence type="ECO:0000256" key="16">
    <source>
        <dbReference type="SAM" id="Phobius"/>
    </source>
</evidence>
<feature type="modified residue" description="4-aspartylphosphate" evidence="14">
    <location>
        <position position="1204"/>
    </location>
</feature>
<evidence type="ECO:0000256" key="6">
    <source>
        <dbReference type="ARBA" id="ARBA00022692"/>
    </source>
</evidence>
<dbReference type="GO" id="GO:0009927">
    <property type="term" value="F:histidine phosphotransfer kinase activity"/>
    <property type="evidence" value="ECO:0007669"/>
    <property type="project" value="TreeGrafter"/>
</dbReference>
<dbReference type="InterPro" id="IPR005467">
    <property type="entry name" value="His_kinase_dom"/>
</dbReference>
<dbReference type="InterPro" id="IPR003594">
    <property type="entry name" value="HATPase_dom"/>
</dbReference>
<keyword evidence="13" id="KW-0325">Glycoprotein</keyword>
<name>A0A9P7V5I2_9ASCO</name>
<dbReference type="OrthoDB" id="60033at2759"/>
<evidence type="ECO:0000259" key="17">
    <source>
        <dbReference type="PROSITE" id="PS50109"/>
    </source>
</evidence>
<feature type="domain" description="Histidine kinase" evidence="17">
    <location>
        <begin position="570"/>
        <end position="1019"/>
    </location>
</feature>
<keyword evidence="7" id="KW-0547">Nucleotide-binding</keyword>
<dbReference type="PRINTS" id="PR00344">
    <property type="entry name" value="BCTRLSENSOR"/>
</dbReference>
<evidence type="ECO:0000256" key="14">
    <source>
        <dbReference type="PROSITE-ProRule" id="PRU00169"/>
    </source>
</evidence>
<keyword evidence="11" id="KW-0902">Two-component regulatory system</keyword>
<evidence type="ECO:0000313" key="20">
    <source>
        <dbReference type="EMBL" id="KAG7191657.1"/>
    </source>
</evidence>
<dbReference type="PANTHER" id="PTHR43047:SF72">
    <property type="entry name" value="OSMOSENSING HISTIDINE PROTEIN KINASE SLN1"/>
    <property type="match status" value="1"/>
</dbReference>
<dbReference type="Gene3D" id="1.10.287.130">
    <property type="match status" value="1"/>
</dbReference>
<dbReference type="InterPro" id="IPR036890">
    <property type="entry name" value="HATPase_C_sf"/>
</dbReference>
<dbReference type="Proteomes" id="UP000790833">
    <property type="component" value="Unassembled WGS sequence"/>
</dbReference>
<comment type="subcellular location">
    <subcellularLocation>
        <location evidence="2">Membrane</location>
    </subcellularLocation>
</comment>
<dbReference type="InterPro" id="IPR036097">
    <property type="entry name" value="HisK_dim/P_sf"/>
</dbReference>
<dbReference type="PROSITE" id="PS50109">
    <property type="entry name" value="HIS_KIN"/>
    <property type="match status" value="1"/>
</dbReference>
<dbReference type="GO" id="GO:0036180">
    <property type="term" value="P:filamentous growth of a population of unicellular organisms in response to biotic stimulus"/>
    <property type="evidence" value="ECO:0007669"/>
    <property type="project" value="UniProtKB-ARBA"/>
</dbReference>